<dbReference type="Gene3D" id="3.40.30.10">
    <property type="entry name" value="Glutaredoxin"/>
    <property type="match status" value="1"/>
</dbReference>
<dbReference type="PANTHER" id="PTHR35272:SF3">
    <property type="entry name" value="THIOL:DISULFIDE INTERCHANGE PROTEIN DSBC"/>
    <property type="match status" value="1"/>
</dbReference>
<reference evidence="2" key="1">
    <citation type="submission" date="2022-07" db="EMBL/GenBank/DDBJ databases">
        <title>Characterization of the Novel Bacterium Alteromonas immobilis LMIT006 and Alteromonas gregis LMIT007.</title>
        <authorList>
            <person name="Lin X."/>
        </authorList>
    </citation>
    <scope>NUCLEOTIDE SEQUENCE</scope>
    <source>
        <strain evidence="2">LMIT007</strain>
    </source>
</reference>
<evidence type="ECO:0000313" key="3">
    <source>
        <dbReference type="Proteomes" id="UP001165413"/>
    </source>
</evidence>
<dbReference type="SUPFAM" id="SSF52833">
    <property type="entry name" value="Thioredoxin-like"/>
    <property type="match status" value="1"/>
</dbReference>
<keyword evidence="3" id="KW-1185">Reference proteome</keyword>
<evidence type="ECO:0000259" key="1">
    <source>
        <dbReference type="Pfam" id="PF13098"/>
    </source>
</evidence>
<dbReference type="AlphaFoldDB" id="A0AA41X1J4"/>
<dbReference type="PANTHER" id="PTHR35272">
    <property type="entry name" value="THIOL:DISULFIDE INTERCHANGE PROTEIN DSBC-RELATED"/>
    <property type="match status" value="1"/>
</dbReference>
<evidence type="ECO:0000313" key="2">
    <source>
        <dbReference type="EMBL" id="MCP3430050.1"/>
    </source>
</evidence>
<name>A0AA41X1J4_9ALTE</name>
<sequence>VAPASCKTDIAKQYQFGRSIGVNGTPNIILPNGTVVPGYQPADQLLSTLQSTAG</sequence>
<protein>
    <submittedName>
        <fullName evidence="2">Thioredoxin fold domain-containing protein</fullName>
    </submittedName>
</protein>
<dbReference type="Proteomes" id="UP001165413">
    <property type="component" value="Unassembled WGS sequence"/>
</dbReference>
<accession>A0AA41X1J4</accession>
<comment type="caution">
    <text evidence="2">The sequence shown here is derived from an EMBL/GenBank/DDBJ whole genome shotgun (WGS) entry which is preliminary data.</text>
</comment>
<dbReference type="InterPro" id="IPR012336">
    <property type="entry name" value="Thioredoxin-like_fold"/>
</dbReference>
<dbReference type="InterPro" id="IPR051470">
    <property type="entry name" value="Thiol:disulfide_interchange"/>
</dbReference>
<feature type="non-terminal residue" evidence="2">
    <location>
        <position position="1"/>
    </location>
</feature>
<dbReference type="InterPro" id="IPR036249">
    <property type="entry name" value="Thioredoxin-like_sf"/>
</dbReference>
<proteinExistence type="predicted"/>
<dbReference type="Pfam" id="PF13098">
    <property type="entry name" value="Thioredoxin_2"/>
    <property type="match status" value="1"/>
</dbReference>
<dbReference type="EMBL" id="JANATA010000386">
    <property type="protein sequence ID" value="MCP3430050.1"/>
    <property type="molecule type" value="Genomic_DNA"/>
</dbReference>
<gene>
    <name evidence="2" type="ORF">NLF92_14010</name>
</gene>
<feature type="domain" description="Thioredoxin-like fold" evidence="1">
    <location>
        <begin position="8"/>
        <end position="48"/>
    </location>
</feature>
<organism evidence="2 3">
    <name type="scientific">Opacimonas viscosa</name>
    <dbReference type="NCBI Taxonomy" id="2961944"/>
    <lineage>
        <taxon>Bacteria</taxon>
        <taxon>Pseudomonadati</taxon>
        <taxon>Pseudomonadota</taxon>
        <taxon>Gammaproteobacteria</taxon>
        <taxon>Alteromonadales</taxon>
        <taxon>Alteromonadaceae</taxon>
        <taxon>Opacimonas</taxon>
    </lineage>
</organism>